<dbReference type="InterPro" id="IPR004939">
    <property type="entry name" value="APC_su10/DOC_dom"/>
</dbReference>
<feature type="region of interest" description="Disordered" evidence="16">
    <location>
        <begin position="297"/>
        <end position="331"/>
    </location>
</feature>
<keyword evidence="8" id="KW-0677">Repeat</keyword>
<feature type="domain" description="DOC" evidence="20">
    <location>
        <begin position="3609"/>
        <end position="3784"/>
    </location>
</feature>
<dbReference type="EC" id="2.3.2.33" evidence="5"/>
<dbReference type="PROSITE" id="PS50089">
    <property type="entry name" value="ZF_RING_2"/>
    <property type="match status" value="1"/>
</dbReference>
<feature type="compositionally biased region" description="Basic and acidic residues" evidence="16">
    <location>
        <begin position="124"/>
        <end position="189"/>
    </location>
</feature>
<dbReference type="Gene3D" id="3.30.40.10">
    <property type="entry name" value="Zinc/RING finger domain, C3HC4 (zinc finger)"/>
    <property type="match status" value="1"/>
</dbReference>
<feature type="domain" description="RING-type" evidence="17">
    <location>
        <begin position="4270"/>
        <end position="4321"/>
    </location>
</feature>
<dbReference type="GO" id="GO:0008582">
    <property type="term" value="P:regulation of synaptic assembly at neuromuscular junction"/>
    <property type="evidence" value="ECO:0007669"/>
    <property type="project" value="TreeGrafter"/>
</dbReference>
<evidence type="ECO:0000256" key="4">
    <source>
        <dbReference type="ARBA" id="ARBA00005415"/>
    </source>
</evidence>
<comment type="pathway">
    <text evidence="3">Protein modification; protein ubiquitination.</text>
</comment>
<proteinExistence type="inferred from homology"/>
<keyword evidence="22" id="KW-1185">Reference proteome</keyword>
<dbReference type="SMART" id="SM00336">
    <property type="entry name" value="BBOX"/>
    <property type="match status" value="1"/>
</dbReference>
<dbReference type="Pfam" id="PF13639">
    <property type="entry name" value="zf-RING_2"/>
    <property type="match status" value="1"/>
</dbReference>
<feature type="domain" description="C3H1-type" evidence="18">
    <location>
        <begin position="520"/>
        <end position="554"/>
    </location>
</feature>
<organism evidence="21 22">
    <name type="scientific">Steinernema hermaphroditum</name>
    <dbReference type="NCBI Taxonomy" id="289476"/>
    <lineage>
        <taxon>Eukaryota</taxon>
        <taxon>Metazoa</taxon>
        <taxon>Ecdysozoa</taxon>
        <taxon>Nematoda</taxon>
        <taxon>Chromadorea</taxon>
        <taxon>Rhabditida</taxon>
        <taxon>Tylenchina</taxon>
        <taxon>Panagrolaimomorpha</taxon>
        <taxon>Strongyloidoidea</taxon>
        <taxon>Steinernematidae</taxon>
        <taxon>Steinernema</taxon>
    </lineage>
</organism>
<dbReference type="GO" id="GO:0005634">
    <property type="term" value="C:nucleus"/>
    <property type="evidence" value="ECO:0007669"/>
    <property type="project" value="TreeGrafter"/>
</dbReference>
<evidence type="ECO:0000256" key="10">
    <source>
        <dbReference type="ARBA" id="ARBA00022786"/>
    </source>
</evidence>
<dbReference type="Gene3D" id="2.130.10.30">
    <property type="entry name" value="Regulator of chromosome condensation 1/beta-lactamase-inhibitor protein II"/>
    <property type="match status" value="2"/>
</dbReference>
<keyword evidence="10" id="KW-0833">Ubl conjugation pathway</keyword>
<dbReference type="GO" id="GO:0061630">
    <property type="term" value="F:ubiquitin protein ligase activity"/>
    <property type="evidence" value="ECO:0007669"/>
    <property type="project" value="UniProtKB-EC"/>
</dbReference>
<name>A0AA39LWF5_9BILA</name>
<evidence type="ECO:0000259" key="18">
    <source>
        <dbReference type="PROSITE" id="PS50103"/>
    </source>
</evidence>
<dbReference type="SMART" id="SM00184">
    <property type="entry name" value="RING"/>
    <property type="match status" value="1"/>
</dbReference>
<evidence type="ECO:0000256" key="6">
    <source>
        <dbReference type="ARBA" id="ARBA00022679"/>
    </source>
</evidence>
<dbReference type="InterPro" id="IPR038648">
    <property type="entry name" value="PHR_sf"/>
</dbReference>
<evidence type="ECO:0000256" key="2">
    <source>
        <dbReference type="ARBA" id="ARBA00004489"/>
    </source>
</evidence>
<feature type="compositionally biased region" description="Polar residues" evidence="16">
    <location>
        <begin position="2679"/>
        <end position="2692"/>
    </location>
</feature>
<feature type="repeat" description="RCC1" evidence="14">
    <location>
        <begin position="1385"/>
        <end position="1436"/>
    </location>
</feature>
<dbReference type="Gene3D" id="4.10.1000.30">
    <property type="match status" value="1"/>
</dbReference>
<dbReference type="EMBL" id="JAUCMV010000003">
    <property type="protein sequence ID" value="KAK0411799.1"/>
    <property type="molecule type" value="Genomic_DNA"/>
</dbReference>
<dbReference type="SUPFAM" id="SSF49785">
    <property type="entry name" value="Galactose-binding domain-like"/>
    <property type="match status" value="1"/>
</dbReference>
<dbReference type="InterPro" id="IPR000571">
    <property type="entry name" value="Znf_CCCH"/>
</dbReference>
<keyword evidence="6" id="KW-0808">Transferase</keyword>
<dbReference type="Proteomes" id="UP001175271">
    <property type="component" value="Unassembled WGS sequence"/>
</dbReference>
<feature type="compositionally biased region" description="Basic residues" evidence="16">
    <location>
        <begin position="190"/>
        <end position="199"/>
    </location>
</feature>
<keyword evidence="7 15" id="KW-0479">Metal-binding</keyword>
<dbReference type="Pfam" id="PF08005">
    <property type="entry name" value="PHR"/>
    <property type="match status" value="2"/>
</dbReference>
<dbReference type="Gene3D" id="1.10.340.40">
    <property type="entry name" value="Nuclear abundant poly(A) RNA-bind protein 2, N-terminal domain"/>
    <property type="match status" value="1"/>
</dbReference>
<dbReference type="InterPro" id="IPR012983">
    <property type="entry name" value="PHR"/>
</dbReference>
<dbReference type="PROSITE" id="PS50012">
    <property type="entry name" value="RCC1_3"/>
    <property type="match status" value="1"/>
</dbReference>
<evidence type="ECO:0000256" key="16">
    <source>
        <dbReference type="SAM" id="MobiDB-lite"/>
    </source>
</evidence>
<dbReference type="InterPro" id="IPR000408">
    <property type="entry name" value="Reg_chr_condens"/>
</dbReference>
<dbReference type="InterPro" id="IPR000315">
    <property type="entry name" value="Znf_B-box"/>
</dbReference>
<feature type="domain" description="B box-type" evidence="19">
    <location>
        <begin position="4075"/>
        <end position="4123"/>
    </location>
</feature>
<dbReference type="CDD" id="cd16463">
    <property type="entry name" value="RING-H2_PHR"/>
    <property type="match status" value="1"/>
</dbReference>
<evidence type="ECO:0000259" key="17">
    <source>
        <dbReference type="PROSITE" id="PS50089"/>
    </source>
</evidence>
<evidence type="ECO:0000256" key="3">
    <source>
        <dbReference type="ARBA" id="ARBA00004906"/>
    </source>
</evidence>
<dbReference type="InterPro" id="IPR001841">
    <property type="entry name" value="Znf_RING"/>
</dbReference>
<feature type="zinc finger region" description="C3H1-type" evidence="15">
    <location>
        <begin position="520"/>
        <end position="554"/>
    </location>
</feature>
<feature type="compositionally biased region" description="Basic and acidic residues" evidence="16">
    <location>
        <begin position="200"/>
        <end position="212"/>
    </location>
</feature>
<dbReference type="FunFam" id="3.30.40.10:FF:000078">
    <property type="entry name" value="E3 ubiquitin-protein ligase MYCBP2 isoform X1"/>
    <property type="match status" value="1"/>
</dbReference>
<feature type="compositionally biased region" description="Basic and acidic residues" evidence="16">
    <location>
        <begin position="359"/>
        <end position="394"/>
    </location>
</feature>
<dbReference type="GO" id="GO:0030424">
    <property type="term" value="C:axon"/>
    <property type="evidence" value="ECO:0007669"/>
    <property type="project" value="UniProtKB-SubCell"/>
</dbReference>
<gene>
    <name evidence="21" type="ORF">QR680_005853</name>
</gene>
<evidence type="ECO:0000256" key="13">
    <source>
        <dbReference type="PROSITE-ProRule" id="PRU00024"/>
    </source>
</evidence>
<feature type="region of interest" description="Disordered" evidence="16">
    <location>
        <begin position="3601"/>
        <end position="3621"/>
    </location>
</feature>
<feature type="compositionally biased region" description="Basic and acidic residues" evidence="16">
    <location>
        <begin position="315"/>
        <end position="326"/>
    </location>
</feature>
<evidence type="ECO:0000256" key="9">
    <source>
        <dbReference type="ARBA" id="ARBA00022771"/>
    </source>
</evidence>
<dbReference type="InterPro" id="IPR008979">
    <property type="entry name" value="Galactose-bd-like_sf"/>
</dbReference>
<dbReference type="GO" id="GO:0007411">
    <property type="term" value="P:axon guidance"/>
    <property type="evidence" value="ECO:0007669"/>
    <property type="project" value="TreeGrafter"/>
</dbReference>
<dbReference type="SUPFAM" id="SSF57850">
    <property type="entry name" value="RING/U-box"/>
    <property type="match status" value="1"/>
</dbReference>
<evidence type="ECO:0000256" key="1">
    <source>
        <dbReference type="ARBA" id="ARBA00000333"/>
    </source>
</evidence>
<feature type="compositionally biased region" description="Basic and acidic residues" evidence="16">
    <location>
        <begin position="3360"/>
        <end position="3373"/>
    </location>
</feature>
<dbReference type="GO" id="GO:0008270">
    <property type="term" value="F:zinc ion binding"/>
    <property type="evidence" value="ECO:0007669"/>
    <property type="project" value="UniProtKB-KW"/>
</dbReference>
<dbReference type="InterPro" id="IPR043094">
    <property type="entry name" value="Nab2/ZC3H14_N_sf"/>
</dbReference>
<dbReference type="Pfam" id="PF00415">
    <property type="entry name" value="RCC1"/>
    <property type="match status" value="1"/>
</dbReference>
<evidence type="ECO:0000256" key="7">
    <source>
        <dbReference type="ARBA" id="ARBA00022723"/>
    </source>
</evidence>
<feature type="region of interest" description="Disordered" evidence="16">
    <location>
        <begin position="430"/>
        <end position="449"/>
    </location>
</feature>
<dbReference type="SMART" id="SM01337">
    <property type="entry name" value="APC10"/>
    <property type="match status" value="1"/>
</dbReference>
<evidence type="ECO:0000256" key="8">
    <source>
        <dbReference type="ARBA" id="ARBA00022737"/>
    </source>
</evidence>
<sequence length="4519" mass="500359">MVALGKGDFATRVVPILRPAIQAKFQEMFGASLSKDLPEYVIVMLSNKKNKAYILTQFIDILGDNESQVFVDWLFKKIEEINKGANEQEAGPPEVAKPKKEEVKLAPPKSVVAVKSTAPSSSRSEQKVGSKTHEAEKKRPDDRPRERVKDQSRDRPERRDDRDRERREDRGRDRREVRDRKDSHKEHDRRARHRSRSHERRTEVDPKPRDADTPPLPKIASEVVVKRKMTSPNVAKGGSSLFLRAMNAATSKEPHTEQRKRKVDVAEVMEVEEKEDVPAKRRSVMSRISCRQVDDSDGKFTVTVGDRGNGPSVRVMKEDSEREERSGNAIRVSTKRRIAEIKHIVSGEANKNTTNKPQRQHEEGYSTIMERKPLRERLSRADGSRCFIGEKESSSESTPSTGQQWNYRIELSDNETDSEDEAMIDAAVADTPTEDKDGSPSPPSQLEDHMQPEERAFFVQTAMNKVHFNPAHPSFASKDGSGNQGAIQEAMQTVAANAAAQPGAPSSKFQTRCKFWPNCNLSDDQCPFAHPSIPCSKFPHCRFGDRCLYVHPLCRYGKLCRNSYCGYLHPTRTYGPPPPMSYHLRNLASSSFERFASRVVDGGDSMPPPPTAQNADRRNSRLLEIVARSLLKAQILTIPADAGDALEKSALAVDEGLQKELWADVVRSLQVVASPSGFGVFALSRTISLKYASLCEPEPSEEKERPTDVVSCSTFQNPKGARASGSSAIVSMGLSSLFSVLLELNRRDPDLCVQALESLLKVLQSLGPDALQAEAPSAVLNMHSLLRQLKSDGSSSVSSIASACMLSLSTAAGYPELLLSSCSAFLTEQKATTSSQSDFVSMPENYHNWTKLVQNFIHTQARFVDSTPNWWKRCLTDHASLMAFNLSDQMDSSPISSADRKFIGCIATDGAYAYVLNCYGLFKLGTGLSETIVGKLYASNTLLKASKGTWLAVCERTIYLRRRHSSRIWVLDNETLQEIGELILRSSVVDGVLFVDSSSCAFFQAKIDESANLTITPLDENFSPMTESRLRQRFRLADICYQMFGAADDASPSELPQCLPKCLQSHASDLHMSKDVALLLARNGKVFYAGNGSRIGLQDTGKAWMELVLPEPIVSLAVSPDSEHIVLRSGSGNLWVAGTRYEIASGSPARVRHQKTHQKVPLGKLRKLHTQNKRRCVSATVAAGCLAYVTENGKAFAEGRHAMQTNPETGLILGLEHVFVVSIHLGKTHAVAVSRQGHAYTWGLNNINQCGRPKPPTTADAPPDSATQVMSPPGIYCAKGEHLWTDDMSAICAACGRCSARGDACPRPSVATSEQKSKVLCPCGPGETPCLRCGICRTCADEEAKVDADLLAPPNMMLPPGRLQDIKVAAVSCGNYHTIILAADRRVFTFGSNCHGQLGTGDTGRRETPHLVELPADVQVVQVAAGANHCVLRTADGRAITFGAYRAGQLGREGEEKNWHAKPGFVAGYGTGTGTSAGWVGASGDNTFIHTHRQILTKESLADCQITANKNILFVFPSEVGKDYIVMRRHQNLFHQHQLGPRGLYTSFCFEPNHDLMFSYNAAEMRVQMYGSSTVSPSNSSVLSGSLEKSLEFLRAPEFLLPLEPEIGLSDTQLAISILMSVYVTTVMATAPREEVKKLVCGSGEDADQVEFNSVDRTADGLLHGYNTIGRFQNFGGGWGYSAHSVEAIQFQPSVDVRFYGVGLFGGRGEYIAKLKLFGLVGEENDEHEIALLSETDEMLFECVPREKAPIQFPSPVMLKANHWYVVWAQINGPSSDCGSNGLGVVKGDDGVQFTFRNSRLSNNGTDLNVGQIPDILYRAVAQNDAEGTGASQAMMASRTSSAGDDRKQLSEISLLTMFTSPTILNISPSALSHLLDILKWSVTQSLDMMVSMPSPEGAELLNWKRERCTAISTLCMRVIGIYVNFLYSSSSKADGEDAFSDQFARLIGQLSTTLSAIFELANQSAFEEDHTQLQLMEEALNLYVSCNSVLLPSPTVILDRLACLMSSPLRDWALVALMRSLCEKRTLLSIFLSQAEDFASLAEKSKRMRDVTTLLTEQIDPKTAEKRSRLVDMQNVIRFLFEIAFVQSENGSVLNRRSTKLKEAAHKLIVMIAKELILPDNKAANGPPIIQTPNRYRRTSSQLSWDLNNGSADAIAFKVEVAGLSVHGVGAYVGAMNLDYMFTCEVLQNSGKTATEEWCVLEKVMGTIREPQIERQNREVSIVRLHRPVRLQPGVTYAVRLSMSGGKTYCGENGVSNVRISNGSKIQFLPCSLSVNGTSVSRGQVPFLLYSVADQEEKTVVSGVQDSNTKLFLILLRHLSTKLSSLIVSRRLTSWDRVLCCQIAGYATVLMESNAKNALDIMATLDELLPMISSLNGGESTAGAGSPVAEKRFQRSVEQSTSRGSQVVIESPHPYRRQHIHSEMVSFDSSVEFVSIDFADECCTVQPSDALYIYVADKCGRYIPVGRYSGLRKDWPERMILIPGNSLWFVLETGMANEDLADDLMYGYRCTVSGFTQADQNSNQILEQELTWICANACRLLVQVSGDKEVLSRLAVCEEETNDLIRKHGSLLRKGLNLSHIPSVHEVLTRNLPQAPLTQDLKFLREFMRGSLSSVAGTLSKWLMHEAVVDVNTSELGISEEEIHVGKPVEIRLIPKDQYGRYAESSTMNVEVNVRSGTSNDVDVNASSTPSLEEVQRKPSNPIEPHLPKEVIEHIQDPFRPTYLNKARYMSITMMPIFADYTFEELRLAYLSDVIMKDSVKMSPQHDACFVGEWCPRKPGTYRVECRLDGFQLPQSYVIDVSEAPHNHVARIPPSNAKRRKRVALSRARFASSKSVHLYKGVRIRSHPALNAAQIGMLPRDCVVSYIEQLENADGVWLRLADETISLYCTAHFNSQAWCLQKNKHLNRTYLTMNGEVVREKTAEMPPANAKSSEQSVLIEADEIYEIVPSPSGVVVFDFPSTTAHSEVCLRNESEFFTDGWIHNREGVWLRLKINGRYVRAQDDDGKMILHRKHSLTKQMSNGNEEDDALSQTAEPGTPPLLRNGTPVKALKPAIVDCCRSVFAAFLWHERLVKDAMACATFLRCHPELQKVSIMNTQRPDLLMMTPAPLQSLIRLWKEIMSAVLACIEQNLILPSPPAVRQLSLKPITNNLHQSNKVAEGSKSSKEMCDLCEEWVSPPVATHMKMAHPGCGGPSGGHGFNSFGKYSNGWSGVCGYGGTPGTTFYLMCQGCRRKHMKLSNKGIQQERTRRWREFRMSNLFSPETVIKQNAMFLLELNSTMEMESKDSSTSASGWVINLFPTSTVTPTSLKSVSIQATPCLDHPTKARTASTSSQSYVRNLSHASDPGPKQLSLSSASGDKLRSTGDARRTTADHIGRGHSLAVLQSPSVALKSIMQKGLSAFSPNIDEDHMLLSVTSNSMVQSGLRSVLQRPVLAFVIEHHDLRRVREACSQAVVRAILFTHTFRVWNWLLRLVSSESSVLDVIWHYLTALSSYAPLSHWFTENIQLATKLKLLPHPWRICFLAGPIANSMVTHMHSFLYTIAVILQSNGVSASLRCLCFKAWTFQLTAHEQDLLMLVCNVLSTVAGVLSDGSADSMWMGDEDSSASGDSPEALREAEQSPTKYVHREMADVSSSVAFESSSRQAMVVCLTDGNYDTFWESGDEDKKRPSTIGMNLENVSARMVAVYVDNLKDVGFRTASLSFQFIDKSGIRQTLHATNLEMEFIGWVKVCVTGLPSLKVVIQGYDQSVRIRQISTYGFRLNELQVNQRSPLRPSPSHQLLFSTTQIDAFALFQAIASQAFGDEFAQDQNGTLRQQVLDLLFSRVQLQPLQTYVCMQMVNALEREVATLRERFKRNYSYACGLMVMLVKICGSRKGLEVFSVRNNLLITLSELLLFAPQVVQCQVIETIERLICLFKPSAVDTVQFLENLLACIAKVVTLQIKDKASHSVQTATVASHVVDAPSHWRIDRATSVEIGRLVRNLVEEVASSEFNENWALAVRTALANNVMKLVRYASGDVSSLVTSSDSMRSVKNTAIVKSAKFWISMSALSLIKDVEWLQLSPMWIQSQDTPKEPDPLCDNHDDGFTTANVYCEVCDCSLCKECFTVLHLNKRNRNHSVQIVGSSNVLPQVDVHEACTRFRLGAFLILFHGTTFNGMVEFGTGASNDFFAEEGPSMSRNVSGGLLSAVANVIGGASRNRCRFCTNQLSSEKQMLRGVCNHEECLKLAETSCKKTHPCGHLCCGIVGEEECLQCLQCRSSEARQDADDLCVICFTDRLGGAPCVQLKCSHIFHFHCVKTVLEKRWVGPRIVFQFMQCPLCRQQIDHPNLADVLRPLLTLHQEVASKAKLRLEYDGLLKCPALTSERSEFFGQPELYAMDRYMYVLCFKCNKAYFGGESRCQEALESSQYNPEELICGGCSDTTGAQVCARHGVDYLEYKCRFCCSVAVYFCFGTTHFCASCHDDFQRLMCLPKHLLPACPAGPKATKLETDACPLKVAHPPSGEEFALGCGACRNLQTF</sequence>
<dbReference type="Gene3D" id="2.60.120.260">
    <property type="entry name" value="Galactose-binding domain-like"/>
    <property type="match status" value="1"/>
</dbReference>
<keyword evidence="12" id="KW-0966">Cell projection</keyword>
<comment type="similarity">
    <text evidence="4">Belongs to the RING-Cys relay (RCR) family.</text>
</comment>
<feature type="region of interest" description="Disordered" evidence="16">
    <location>
        <begin position="85"/>
        <end position="224"/>
    </location>
</feature>
<dbReference type="SMART" id="SM00356">
    <property type="entry name" value="ZnF_C3H1"/>
    <property type="match status" value="2"/>
</dbReference>
<evidence type="ECO:0000256" key="14">
    <source>
        <dbReference type="PROSITE-ProRule" id="PRU00235"/>
    </source>
</evidence>
<evidence type="ECO:0000256" key="12">
    <source>
        <dbReference type="ARBA" id="ARBA00023273"/>
    </source>
</evidence>
<dbReference type="CDD" id="cd19799">
    <property type="entry name" value="Bbox2_MYCBP2"/>
    <property type="match status" value="1"/>
</dbReference>
<dbReference type="Gene3D" id="2.60.120.820">
    <property type="entry name" value="PHR domain"/>
    <property type="match status" value="2"/>
</dbReference>
<reference evidence="21" key="1">
    <citation type="submission" date="2023-06" db="EMBL/GenBank/DDBJ databases">
        <title>Genomic analysis of the entomopathogenic nematode Steinernema hermaphroditum.</title>
        <authorList>
            <person name="Schwarz E.M."/>
            <person name="Heppert J.K."/>
            <person name="Baniya A."/>
            <person name="Schwartz H.T."/>
            <person name="Tan C.-H."/>
            <person name="Antoshechkin I."/>
            <person name="Sternberg P.W."/>
            <person name="Goodrich-Blair H."/>
            <person name="Dillman A.R."/>
        </authorList>
    </citation>
    <scope>NUCLEOTIDE SEQUENCE</scope>
    <source>
        <strain evidence="21">PS9179</strain>
        <tissue evidence="21">Whole animal</tissue>
    </source>
</reference>
<feature type="region of interest" description="Disordered" evidence="16">
    <location>
        <begin position="3323"/>
        <end position="3373"/>
    </location>
</feature>
<protein>
    <recommendedName>
        <fullName evidence="5">RCR-type E3 ubiquitin transferase</fullName>
        <ecNumber evidence="5">2.3.2.33</ecNumber>
    </recommendedName>
</protein>
<keyword evidence="11 15" id="KW-0862">Zinc</keyword>
<evidence type="ECO:0000313" key="22">
    <source>
        <dbReference type="Proteomes" id="UP001175271"/>
    </source>
</evidence>
<evidence type="ECO:0000259" key="19">
    <source>
        <dbReference type="PROSITE" id="PS50119"/>
    </source>
</evidence>
<comment type="catalytic activity">
    <reaction evidence="1">
        <text>[E2 ubiquitin-conjugating enzyme]-S-ubiquitinyl-L-cysteine + [acceptor protein]-L-threonine = [E2 ubiquitin-conjugating enzyme]-L-cysteine + [acceptor protein]-3-O-ubiquitinyl-L-threonine.</text>
        <dbReference type="EC" id="2.3.2.33"/>
    </reaction>
</comment>
<dbReference type="PROSITE" id="PS50103">
    <property type="entry name" value="ZF_C3H1"/>
    <property type="match status" value="1"/>
</dbReference>
<feature type="compositionally biased region" description="Polar residues" evidence="16">
    <location>
        <begin position="3328"/>
        <end position="3343"/>
    </location>
</feature>
<dbReference type="GO" id="GO:0005886">
    <property type="term" value="C:plasma membrane"/>
    <property type="evidence" value="ECO:0007669"/>
    <property type="project" value="TreeGrafter"/>
</dbReference>
<dbReference type="PROSITE" id="PS51284">
    <property type="entry name" value="DOC"/>
    <property type="match status" value="1"/>
</dbReference>
<evidence type="ECO:0000259" key="20">
    <source>
        <dbReference type="PROSITE" id="PS51284"/>
    </source>
</evidence>
<evidence type="ECO:0000313" key="21">
    <source>
        <dbReference type="EMBL" id="KAK0411799.1"/>
    </source>
</evidence>
<dbReference type="PROSITE" id="PS50119">
    <property type="entry name" value="ZF_BBOX"/>
    <property type="match status" value="1"/>
</dbReference>
<dbReference type="PANTHER" id="PTHR45943:SF1">
    <property type="entry name" value="E3 UBIQUITIN-PROTEIN LIGASE MYCBP2"/>
    <property type="match status" value="1"/>
</dbReference>
<dbReference type="InterPro" id="IPR013083">
    <property type="entry name" value="Znf_RING/FYVE/PHD"/>
</dbReference>
<evidence type="ECO:0000256" key="15">
    <source>
        <dbReference type="PROSITE-ProRule" id="PRU00723"/>
    </source>
</evidence>
<dbReference type="SUPFAM" id="SSF50985">
    <property type="entry name" value="RCC1/BLIP-II"/>
    <property type="match status" value="1"/>
</dbReference>
<dbReference type="GO" id="GO:0099174">
    <property type="term" value="P:regulation of presynapse organization"/>
    <property type="evidence" value="ECO:0007669"/>
    <property type="project" value="UniProtKB-ARBA"/>
</dbReference>
<dbReference type="PANTHER" id="PTHR45943">
    <property type="entry name" value="E3 UBIQUITIN-PROTEIN LIGASE MYCBP2"/>
    <property type="match status" value="1"/>
</dbReference>
<accession>A0AA39LWF5</accession>
<keyword evidence="9 13" id="KW-0863">Zinc-finger</keyword>
<feature type="region of interest" description="Disordered" evidence="16">
    <location>
        <begin position="3018"/>
        <end position="3046"/>
    </location>
</feature>
<comment type="subcellular location">
    <subcellularLocation>
        <location evidence="2">Cell projection</location>
        <location evidence="2">Axon</location>
    </subcellularLocation>
</comment>
<dbReference type="InterPro" id="IPR009091">
    <property type="entry name" value="RCC1/BLIP-II"/>
</dbReference>
<evidence type="ECO:0000256" key="5">
    <source>
        <dbReference type="ARBA" id="ARBA00012249"/>
    </source>
</evidence>
<feature type="region of interest" description="Disordered" evidence="16">
    <location>
        <begin position="344"/>
        <end position="406"/>
    </location>
</feature>
<comment type="caution">
    <text evidence="21">The sequence shown here is derived from an EMBL/GenBank/DDBJ whole genome shotgun (WGS) entry which is preliminary data.</text>
</comment>
<feature type="region of interest" description="Disordered" evidence="16">
    <location>
        <begin position="2679"/>
        <end position="2706"/>
    </location>
</feature>
<evidence type="ECO:0000256" key="11">
    <source>
        <dbReference type="ARBA" id="ARBA00022833"/>
    </source>
</evidence>